<comment type="catalytic activity">
    <reaction evidence="2">
        <text>2 GTP = 3',3'-c-di-GMP + 2 diphosphate</text>
        <dbReference type="Rhea" id="RHEA:24898"/>
        <dbReference type="ChEBI" id="CHEBI:33019"/>
        <dbReference type="ChEBI" id="CHEBI:37565"/>
        <dbReference type="ChEBI" id="CHEBI:58805"/>
        <dbReference type="EC" id="2.7.7.65"/>
    </reaction>
</comment>
<dbReference type="AlphaFoldDB" id="A0A2N7UNP4"/>
<keyword evidence="6" id="KW-1185">Reference proteome</keyword>
<organism evidence="5 6">
    <name type="scientific">Halomonas urumqiensis</name>
    <dbReference type="NCBI Taxonomy" id="1684789"/>
    <lineage>
        <taxon>Bacteria</taxon>
        <taxon>Pseudomonadati</taxon>
        <taxon>Pseudomonadota</taxon>
        <taxon>Gammaproteobacteria</taxon>
        <taxon>Oceanospirillales</taxon>
        <taxon>Halomonadaceae</taxon>
        <taxon>Halomonas</taxon>
    </lineage>
</organism>
<evidence type="ECO:0000313" key="5">
    <source>
        <dbReference type="EMBL" id="PMR82041.1"/>
    </source>
</evidence>
<protein>
    <recommendedName>
        <fullName evidence="1">diguanylate cyclase</fullName>
        <ecNumber evidence="1">2.7.7.65</ecNumber>
    </recommendedName>
</protein>
<feature type="domain" description="GGDEF" evidence="4">
    <location>
        <begin position="229"/>
        <end position="364"/>
    </location>
</feature>
<dbReference type="Proteomes" id="UP000235547">
    <property type="component" value="Unassembled WGS sequence"/>
</dbReference>
<reference evidence="5 6" key="1">
    <citation type="submission" date="2018-01" db="EMBL/GenBank/DDBJ databases">
        <title>Halomonas endophytica sp. nov., isolated from storage liquid in the stems of Populus euphratica.</title>
        <authorList>
            <person name="Chen C."/>
        </authorList>
    </citation>
    <scope>NUCLEOTIDE SEQUENCE [LARGE SCALE GENOMIC DNA]</scope>
    <source>
        <strain evidence="5 6">BZ-SZ-XJ27</strain>
    </source>
</reference>
<accession>A0A2N7UNP4</accession>
<dbReference type="PANTHER" id="PTHR45138">
    <property type="entry name" value="REGULATORY COMPONENTS OF SENSORY TRANSDUCTION SYSTEM"/>
    <property type="match status" value="1"/>
</dbReference>
<dbReference type="CDD" id="cd01949">
    <property type="entry name" value="GGDEF"/>
    <property type="match status" value="1"/>
</dbReference>
<keyword evidence="3" id="KW-0472">Membrane</keyword>
<proteinExistence type="predicted"/>
<keyword evidence="3" id="KW-0812">Transmembrane</keyword>
<dbReference type="InterPro" id="IPR050469">
    <property type="entry name" value="Diguanylate_Cyclase"/>
</dbReference>
<keyword evidence="3" id="KW-1133">Transmembrane helix</keyword>
<dbReference type="SUPFAM" id="SSF55073">
    <property type="entry name" value="Nucleotide cyclase"/>
    <property type="match status" value="1"/>
</dbReference>
<dbReference type="GO" id="GO:1902201">
    <property type="term" value="P:negative regulation of bacterial-type flagellum-dependent cell motility"/>
    <property type="evidence" value="ECO:0007669"/>
    <property type="project" value="TreeGrafter"/>
</dbReference>
<name>A0A2N7UNP4_9GAMM</name>
<dbReference type="PROSITE" id="PS50887">
    <property type="entry name" value="GGDEF"/>
    <property type="match status" value="1"/>
</dbReference>
<evidence type="ECO:0000313" key="6">
    <source>
        <dbReference type="Proteomes" id="UP000235547"/>
    </source>
</evidence>
<evidence type="ECO:0000256" key="2">
    <source>
        <dbReference type="ARBA" id="ARBA00034247"/>
    </source>
</evidence>
<feature type="transmembrane region" description="Helical" evidence="3">
    <location>
        <begin position="12"/>
        <end position="29"/>
    </location>
</feature>
<dbReference type="EMBL" id="PNRG01000005">
    <property type="protein sequence ID" value="PMR82041.1"/>
    <property type="molecule type" value="Genomic_DNA"/>
</dbReference>
<gene>
    <name evidence="5" type="ORF">C1H70_02230</name>
</gene>
<feature type="transmembrane region" description="Helical" evidence="3">
    <location>
        <begin position="164"/>
        <end position="183"/>
    </location>
</feature>
<dbReference type="RefSeq" id="WP_102586712.1">
    <property type="nucleotide sequence ID" value="NZ_BNAE01000002.1"/>
</dbReference>
<dbReference type="InterPro" id="IPR029787">
    <property type="entry name" value="Nucleotide_cyclase"/>
</dbReference>
<dbReference type="PANTHER" id="PTHR45138:SF9">
    <property type="entry name" value="DIGUANYLATE CYCLASE DGCM-RELATED"/>
    <property type="match status" value="1"/>
</dbReference>
<evidence type="ECO:0000256" key="1">
    <source>
        <dbReference type="ARBA" id="ARBA00012528"/>
    </source>
</evidence>
<dbReference type="OrthoDB" id="9811167at2"/>
<dbReference type="Pfam" id="PF00990">
    <property type="entry name" value="GGDEF"/>
    <property type="match status" value="1"/>
</dbReference>
<dbReference type="GO" id="GO:0043709">
    <property type="term" value="P:cell adhesion involved in single-species biofilm formation"/>
    <property type="evidence" value="ECO:0007669"/>
    <property type="project" value="TreeGrafter"/>
</dbReference>
<dbReference type="Gene3D" id="3.30.70.270">
    <property type="match status" value="1"/>
</dbReference>
<dbReference type="InterPro" id="IPR043128">
    <property type="entry name" value="Rev_trsase/Diguanyl_cyclase"/>
</dbReference>
<dbReference type="InterPro" id="IPR000160">
    <property type="entry name" value="GGDEF_dom"/>
</dbReference>
<dbReference type="NCBIfam" id="TIGR00254">
    <property type="entry name" value="GGDEF"/>
    <property type="match status" value="1"/>
</dbReference>
<evidence type="ECO:0000259" key="4">
    <source>
        <dbReference type="PROSITE" id="PS50887"/>
    </source>
</evidence>
<dbReference type="GO" id="GO:0052621">
    <property type="term" value="F:diguanylate cyclase activity"/>
    <property type="evidence" value="ECO:0007669"/>
    <property type="project" value="UniProtKB-EC"/>
</dbReference>
<dbReference type="SMART" id="SM00267">
    <property type="entry name" value="GGDEF"/>
    <property type="match status" value="1"/>
</dbReference>
<dbReference type="GO" id="GO:0005886">
    <property type="term" value="C:plasma membrane"/>
    <property type="evidence" value="ECO:0007669"/>
    <property type="project" value="TreeGrafter"/>
</dbReference>
<comment type="caution">
    <text evidence="5">The sequence shown here is derived from an EMBL/GenBank/DDBJ whole genome shotgun (WGS) entry which is preliminary data.</text>
</comment>
<evidence type="ECO:0000256" key="3">
    <source>
        <dbReference type="SAM" id="Phobius"/>
    </source>
</evidence>
<dbReference type="EC" id="2.7.7.65" evidence="1"/>
<sequence length="381" mass="43103">MIRRLWESRSGWLWLSLASFSTLVLLVIFEMRLVAPEVDRYFSQHDNVTGHQLATRSRVFVHDTLEELLKDEPSHEAASMSLEIAYGFLDIEIYRDRYACTENSLAVLESWQSRLMSTPSPQVGQVTKALLPVLECLTDIEIGQRVQRSVTVNEFVDEARNHQTLLLIGTLIVYLLGLVFWWFHEKQRRATERASRETLEWMAKALQDPLTGVGNRNALHQQIAKQPDEMVGLLLVDIDHFKPYNDCFGHPEGDRLLRKLVGLIELSMEGEARLYRMGGDEFAVLVSCRSRAILRKRCADLVDAVHRQAIEHPASPIGAIVTLSVGGVWFRPADMEFEDAYAAADAALYRIKQAGRDGWEVADPPYEMATAPVTGPSNVDL</sequence>